<sequence length="261" mass="29781">MKKLFFLFTSAIFMISCSNDDGSSPIVDEPAEPKIYIKKIINVALADSDGTTETFLVDFEYEGNQLKKIISGNGYTELEYLNGKIVSYANYSDGNINSSGELVYNGELLTHTLADDSGYKFRIDYTYSNDGKLKRTQQCSGTEPCTNNNSYTEFTFQNDNIVQEVNSMVIFGTPTITTYNYTYDDKKNPFTNYDEVTRILLKDMVNAALSKNNYTSQTDYNGSLINYTNTYTEDDYLKKHEGRYDSNGSFYVSFEYEYTEL</sequence>
<dbReference type="EMBL" id="FWXS01000003">
    <property type="protein sequence ID" value="SMC50936.1"/>
    <property type="molecule type" value="Genomic_DNA"/>
</dbReference>
<organism evidence="1 2">
    <name type="scientific">Moheibacter sediminis</name>
    <dbReference type="NCBI Taxonomy" id="1434700"/>
    <lineage>
        <taxon>Bacteria</taxon>
        <taxon>Pseudomonadati</taxon>
        <taxon>Bacteroidota</taxon>
        <taxon>Flavobacteriia</taxon>
        <taxon>Flavobacteriales</taxon>
        <taxon>Weeksellaceae</taxon>
        <taxon>Moheibacter</taxon>
    </lineage>
</organism>
<name>A0A1W1ZRB3_9FLAO</name>
<evidence type="ECO:0000313" key="1">
    <source>
        <dbReference type="EMBL" id="SMC50936.1"/>
    </source>
</evidence>
<keyword evidence="2" id="KW-1185">Reference proteome</keyword>
<accession>A0A1W1ZRB3</accession>
<dbReference type="PROSITE" id="PS51257">
    <property type="entry name" value="PROKAR_LIPOPROTEIN"/>
    <property type="match status" value="1"/>
</dbReference>
<protein>
    <recommendedName>
        <fullName evidence="3">YD repeat-containing protein</fullName>
    </recommendedName>
</protein>
<evidence type="ECO:0000313" key="2">
    <source>
        <dbReference type="Proteomes" id="UP000192393"/>
    </source>
</evidence>
<dbReference type="AlphaFoldDB" id="A0A1W1ZRB3"/>
<dbReference type="OrthoDB" id="1444189at2"/>
<dbReference type="RefSeq" id="WP_084016760.1">
    <property type="nucleotide sequence ID" value="NZ_FWXS01000003.1"/>
</dbReference>
<proteinExistence type="predicted"/>
<gene>
    <name evidence="1" type="ORF">SAMN06296427_103174</name>
</gene>
<dbReference type="Proteomes" id="UP000192393">
    <property type="component" value="Unassembled WGS sequence"/>
</dbReference>
<evidence type="ECO:0008006" key="3">
    <source>
        <dbReference type="Google" id="ProtNLM"/>
    </source>
</evidence>
<reference evidence="2" key="1">
    <citation type="submission" date="2017-04" db="EMBL/GenBank/DDBJ databases">
        <authorList>
            <person name="Varghese N."/>
            <person name="Submissions S."/>
        </authorList>
    </citation>
    <scope>NUCLEOTIDE SEQUENCE [LARGE SCALE GENOMIC DNA]</scope>
    <source>
        <strain evidence="2">CGMCC 1.12708</strain>
    </source>
</reference>
<dbReference type="STRING" id="1434700.SAMN06296427_103174"/>